<name>A0A0N9BAV4_9CAUD</name>
<keyword evidence="2" id="KW-1185">Reference proteome</keyword>
<sequence>MTDEQRLFKLFNEAYAGHYTKVVRALEDEDISSDNLARYIRYTIVMINKLDKMAVALDGPTERIMGATERIEYMQSTLKKRMRSKYSGNV</sequence>
<evidence type="ECO:0000313" key="2">
    <source>
        <dbReference type="Proteomes" id="UP000204630"/>
    </source>
</evidence>
<dbReference type="GeneID" id="26797789"/>
<dbReference type="Proteomes" id="UP000204630">
    <property type="component" value="Segment"/>
</dbReference>
<protein>
    <submittedName>
        <fullName evidence="1">Uncharacterized protein</fullName>
    </submittedName>
</protein>
<evidence type="ECO:0000313" key="1">
    <source>
        <dbReference type="EMBL" id="ALA06977.1"/>
    </source>
</evidence>
<organism evidence="1 2">
    <name type="scientific">Lactococcus phage GE1</name>
    <dbReference type="NCBI Taxonomy" id="1698369"/>
    <lineage>
        <taxon>Viruses</taxon>
        <taxon>Duplodnaviria</taxon>
        <taxon>Heunggongvirae</taxon>
        <taxon>Uroviricota</taxon>
        <taxon>Caudoviricetes</taxon>
        <taxon>Chertseyvirus</taxon>
        <taxon>Chertseyvirus GE1</taxon>
    </lineage>
</organism>
<dbReference type="KEGG" id="vg:26797789"/>
<proteinExistence type="predicted"/>
<dbReference type="RefSeq" id="YP_009226651.1">
    <property type="nucleotide sequence ID" value="NC_029118.1"/>
</dbReference>
<accession>A0A0N9BAV4</accession>
<dbReference type="EMBL" id="KT339177">
    <property type="protein sequence ID" value="ALA06977.1"/>
    <property type="molecule type" value="Genomic_DNA"/>
</dbReference>
<reference evidence="1 2" key="1">
    <citation type="journal article" date="2015" name="Appl. Environ. Microbiol.">
        <title>A virulent phage infecting Lactococcus garvieae, with homology to Lactococcus lactis phages.</title>
        <authorList>
            <person name="Eraclio G."/>
            <person name="Tremblay D.M."/>
            <person name="Lacelle-Cote A."/>
            <person name="Labrie S.J."/>
            <person name="Fortina M.G."/>
            <person name="Moineau S."/>
        </authorList>
    </citation>
    <scope>NUCLEOTIDE SEQUENCE [LARGE SCALE GENOMIC DNA]</scope>
</reference>